<keyword evidence="1" id="KW-0472">Membrane</keyword>
<dbReference type="Proteomes" id="UP000237990">
    <property type="component" value="Chromosome"/>
</dbReference>
<organism evidence="2 3">
    <name type="scientific">Mesoplasma florum</name>
    <name type="common">Acholeplasma florum</name>
    <dbReference type="NCBI Taxonomy" id="2151"/>
    <lineage>
        <taxon>Bacteria</taxon>
        <taxon>Bacillati</taxon>
        <taxon>Mycoplasmatota</taxon>
        <taxon>Mollicutes</taxon>
        <taxon>Entomoplasmatales</taxon>
        <taxon>Entomoplasmataceae</taxon>
        <taxon>Mesoplasma</taxon>
    </lineage>
</organism>
<dbReference type="EMBL" id="CP022432">
    <property type="protein sequence ID" value="AVN65864.1"/>
    <property type="molecule type" value="Genomic_DNA"/>
</dbReference>
<keyword evidence="1" id="KW-0812">Transmembrane</keyword>
<proteinExistence type="predicted"/>
<feature type="transmembrane region" description="Helical" evidence="1">
    <location>
        <begin position="41"/>
        <end position="61"/>
    </location>
</feature>
<name>A0AAD0HT88_MESFO</name>
<accession>A0AAD0HT88</accession>
<keyword evidence="1" id="KW-1133">Transmembrane helix</keyword>
<evidence type="ECO:0000313" key="3">
    <source>
        <dbReference type="Proteomes" id="UP000237990"/>
    </source>
</evidence>
<protein>
    <submittedName>
        <fullName evidence="2">Uncharacterized protein</fullName>
    </submittedName>
</protein>
<evidence type="ECO:0000313" key="2">
    <source>
        <dbReference type="EMBL" id="AVN65864.1"/>
    </source>
</evidence>
<dbReference type="AlphaFoldDB" id="A0AAD0HT88"/>
<reference evidence="2 3" key="1">
    <citation type="submission" date="2017-07" db="EMBL/GenBank/DDBJ databases">
        <title>Comparative genomic analysis of Mesoplasma florum.</title>
        <authorList>
            <person name="Baby V."/>
            <person name="Lachance J.-C."/>
            <person name="Gagnon J."/>
            <person name="Lucier J.-F."/>
            <person name="Matteau D."/>
            <person name="Knight T.F."/>
            <person name="Rodrigue S."/>
        </authorList>
    </citation>
    <scope>NUCLEOTIDE SEQUENCE [LARGE SCALE GENOMIC DNA]</scope>
    <source>
        <strain evidence="2 3">W12</strain>
    </source>
</reference>
<evidence type="ECO:0000256" key="1">
    <source>
        <dbReference type="SAM" id="Phobius"/>
    </source>
</evidence>
<sequence length="62" mass="7022">MLVCLKCKNDILPTHKYIQNSVGIYHLDCYNKIQKMLKYSILVGIVFSILVTIAVIVIVVVV</sequence>
<dbReference type="RefSeq" id="WP_023025877.1">
    <property type="nucleotide sequence ID" value="NZ_CP022432.1"/>
</dbReference>
<gene>
    <name evidence="2" type="ORF">MflW12_4590</name>
</gene>